<dbReference type="Proteomes" id="UP000298138">
    <property type="component" value="Unassembled WGS sequence"/>
</dbReference>
<feature type="compositionally biased region" description="Basic residues" evidence="1">
    <location>
        <begin position="1"/>
        <end position="15"/>
    </location>
</feature>
<feature type="compositionally biased region" description="Basic and acidic residues" evidence="1">
    <location>
        <begin position="182"/>
        <end position="197"/>
    </location>
</feature>
<feature type="compositionally biased region" description="Low complexity" evidence="1">
    <location>
        <begin position="155"/>
        <end position="173"/>
    </location>
</feature>
<reference evidence="3 4" key="1">
    <citation type="submission" date="2019-04" db="EMBL/GenBank/DDBJ databases">
        <title>Comparative genomics and transcriptomics to analyze fruiting body development in filamentous ascomycetes.</title>
        <authorList>
            <consortium name="DOE Joint Genome Institute"/>
            <person name="Lutkenhaus R."/>
            <person name="Traeger S."/>
            <person name="Breuer J."/>
            <person name="Kuo A."/>
            <person name="Lipzen A."/>
            <person name="Pangilinan J."/>
            <person name="Dilworth D."/>
            <person name="Sandor L."/>
            <person name="Poggeler S."/>
            <person name="Barry K."/>
            <person name="Grigoriev I.V."/>
            <person name="Nowrousian M."/>
        </authorList>
    </citation>
    <scope>NUCLEOTIDE SEQUENCE [LARGE SCALE GENOMIC DNA]</scope>
    <source>
        <strain evidence="3 4">CBS 389.68</strain>
    </source>
</reference>
<evidence type="ECO:0000313" key="4">
    <source>
        <dbReference type="Proteomes" id="UP000298138"/>
    </source>
</evidence>
<evidence type="ECO:0000256" key="2">
    <source>
        <dbReference type="SAM" id="Phobius"/>
    </source>
</evidence>
<proteinExistence type="predicted"/>
<feature type="region of interest" description="Disordered" evidence="1">
    <location>
        <begin position="309"/>
        <end position="330"/>
    </location>
</feature>
<gene>
    <name evidence="3" type="ORF">EX30DRAFT_395257</name>
</gene>
<feature type="compositionally biased region" description="Polar residues" evidence="1">
    <location>
        <begin position="124"/>
        <end position="133"/>
    </location>
</feature>
<feature type="compositionally biased region" description="Low complexity" evidence="1">
    <location>
        <begin position="16"/>
        <end position="30"/>
    </location>
</feature>
<evidence type="ECO:0000256" key="1">
    <source>
        <dbReference type="SAM" id="MobiDB-lite"/>
    </source>
</evidence>
<keyword evidence="4" id="KW-1185">Reference proteome</keyword>
<name>A0A4S2MZ38_9PEZI</name>
<keyword evidence="2" id="KW-1133">Transmembrane helix</keyword>
<feature type="region of interest" description="Disordered" evidence="1">
    <location>
        <begin position="1"/>
        <end position="252"/>
    </location>
</feature>
<protein>
    <submittedName>
        <fullName evidence="3">Uncharacterized protein</fullName>
    </submittedName>
</protein>
<feature type="compositionally biased region" description="Basic and acidic residues" evidence="1">
    <location>
        <begin position="103"/>
        <end position="114"/>
    </location>
</feature>
<keyword evidence="2" id="KW-0812">Transmembrane</keyword>
<sequence>MGKHRKTKSTSKKSPSKSATAGSSSSVAVEPPSPPDSTNPEETLAPQLPPDGEDSTDFVPSGVVTPTNPIDPHRRRSSQLSPNIKPTPIDVDPVNICDVSPSKMEKEDTSRRSSEGATPDGLKSPTSPRSSRVSYVGGRLSDHYMEVIEHPSPRSSTSGASQPPSTPPQSKSSMNGPSYADVVREEAPDTGKHEREAPWLPEDPSAKKPKIDSTQSSPGISRDPNAPPRGHFSFNPPLTASPAPGNIPKNLDSYMNQFLHSSTSFPPSPLASGAKRPRRNSEILSMLTDRDSIISSLTQRVEKLEHNAGLVHGGDKPAGGKKGEKEGKVARKEKTTTIRYAPETEWGWWVLLVSGAGLLGGWIGAAMESGRFRERVVNVIWRMITPANTAAA</sequence>
<dbReference type="AlphaFoldDB" id="A0A4S2MZ38"/>
<evidence type="ECO:0000313" key="3">
    <source>
        <dbReference type="EMBL" id="TGZ81873.1"/>
    </source>
</evidence>
<feature type="compositionally biased region" description="Basic and acidic residues" evidence="1">
    <location>
        <begin position="321"/>
        <end position="330"/>
    </location>
</feature>
<feature type="transmembrane region" description="Helical" evidence="2">
    <location>
        <begin position="346"/>
        <end position="365"/>
    </location>
</feature>
<organism evidence="3 4">
    <name type="scientific">Ascodesmis nigricans</name>
    <dbReference type="NCBI Taxonomy" id="341454"/>
    <lineage>
        <taxon>Eukaryota</taxon>
        <taxon>Fungi</taxon>
        <taxon>Dikarya</taxon>
        <taxon>Ascomycota</taxon>
        <taxon>Pezizomycotina</taxon>
        <taxon>Pezizomycetes</taxon>
        <taxon>Pezizales</taxon>
        <taxon>Ascodesmidaceae</taxon>
        <taxon>Ascodesmis</taxon>
    </lineage>
</organism>
<dbReference type="InParanoid" id="A0A4S2MZ38"/>
<accession>A0A4S2MZ38</accession>
<dbReference type="EMBL" id="ML220117">
    <property type="protein sequence ID" value="TGZ81873.1"/>
    <property type="molecule type" value="Genomic_DNA"/>
</dbReference>
<keyword evidence="2" id="KW-0472">Membrane</keyword>
<feature type="compositionally biased region" description="Basic and acidic residues" evidence="1">
    <location>
        <begin position="140"/>
        <end position="152"/>
    </location>
</feature>